<protein>
    <submittedName>
        <fullName evidence="1">Uncharacterized protein</fullName>
    </submittedName>
</protein>
<dbReference type="EMBL" id="JAKLUA010000001">
    <property type="protein sequence ID" value="MCG2666094.1"/>
    <property type="molecule type" value="Genomic_DNA"/>
</dbReference>
<name>A0ABS9LH13_9BRAD</name>
<organism evidence="1 2">
    <name type="scientific">Bradyrhizobium zhengyangense</name>
    <dbReference type="NCBI Taxonomy" id="2911009"/>
    <lineage>
        <taxon>Bacteria</taxon>
        <taxon>Pseudomonadati</taxon>
        <taxon>Pseudomonadota</taxon>
        <taxon>Alphaproteobacteria</taxon>
        <taxon>Hyphomicrobiales</taxon>
        <taxon>Nitrobacteraceae</taxon>
        <taxon>Bradyrhizobium</taxon>
    </lineage>
</organism>
<evidence type="ECO:0000313" key="2">
    <source>
        <dbReference type="Proteomes" id="UP001139012"/>
    </source>
</evidence>
<proteinExistence type="predicted"/>
<comment type="caution">
    <text evidence="1">The sequence shown here is derived from an EMBL/GenBank/DDBJ whole genome shotgun (WGS) entry which is preliminary data.</text>
</comment>
<dbReference type="Proteomes" id="UP001139012">
    <property type="component" value="Unassembled WGS sequence"/>
</dbReference>
<sequence>MMWRRNGANLPNQAFQAGVAQMQLGFPEVPIAPGAEKPENSASFAYQIGWCRFTQSWIVTMHSSRAGNVRLIWEGHACEIEMPVD</sequence>
<gene>
    <name evidence="1" type="ORF">L6637_03995</name>
</gene>
<keyword evidence="2" id="KW-1185">Reference proteome</keyword>
<evidence type="ECO:0000313" key="1">
    <source>
        <dbReference type="EMBL" id="MCG2666094.1"/>
    </source>
</evidence>
<reference evidence="1" key="1">
    <citation type="submission" date="2022-01" db="EMBL/GenBank/DDBJ databases">
        <title>Genome sequnece data of strain Bradyrhizobium sp. nov.</title>
        <authorList>
            <person name="Zhang J."/>
        </authorList>
    </citation>
    <scope>NUCLEOTIDE SEQUENCE</scope>
    <source>
        <strain evidence="1">WYCCWR 12774</strain>
    </source>
</reference>
<accession>A0ABS9LH13</accession>